<keyword evidence="5" id="KW-1185">Reference proteome</keyword>
<dbReference type="InterPro" id="IPR045619">
    <property type="entry name" value="DUF6443"/>
</dbReference>
<dbReference type="NCBIfam" id="TIGR03696">
    <property type="entry name" value="Rhs_assc_core"/>
    <property type="match status" value="1"/>
</dbReference>
<dbReference type="Proteomes" id="UP000198916">
    <property type="component" value="Unassembled WGS sequence"/>
</dbReference>
<feature type="signal peptide" evidence="2">
    <location>
        <begin position="1"/>
        <end position="25"/>
    </location>
</feature>
<dbReference type="AlphaFoldDB" id="A0A1H7HWE5"/>
<dbReference type="PANTHER" id="PTHR32305">
    <property type="match status" value="1"/>
</dbReference>
<name>A0A1H7HWE5_9SPHI</name>
<feature type="region of interest" description="Disordered" evidence="1">
    <location>
        <begin position="983"/>
        <end position="1004"/>
    </location>
</feature>
<evidence type="ECO:0000256" key="2">
    <source>
        <dbReference type="SAM" id="SignalP"/>
    </source>
</evidence>
<gene>
    <name evidence="4" type="ORF">SAMN05421740_10240</name>
</gene>
<reference evidence="5" key="1">
    <citation type="submission" date="2016-10" db="EMBL/GenBank/DDBJ databases">
        <authorList>
            <person name="Varghese N."/>
            <person name="Submissions S."/>
        </authorList>
    </citation>
    <scope>NUCLEOTIDE SEQUENCE [LARGE SCALE GENOMIC DNA]</scope>
    <source>
        <strain evidence="5">Jip14</strain>
    </source>
</reference>
<dbReference type="EMBL" id="FNZR01000002">
    <property type="protein sequence ID" value="SEK54599.1"/>
    <property type="molecule type" value="Genomic_DNA"/>
</dbReference>
<dbReference type="InterPro" id="IPR022385">
    <property type="entry name" value="Rhs_assc_core"/>
</dbReference>
<dbReference type="Gene3D" id="2.180.10.10">
    <property type="entry name" value="RHS repeat-associated core"/>
    <property type="match status" value="1"/>
</dbReference>
<dbReference type="InterPro" id="IPR050708">
    <property type="entry name" value="T6SS_VgrG/RHS"/>
</dbReference>
<protein>
    <submittedName>
        <fullName evidence="4">RHS repeat-associated core domain-containing protein</fullName>
    </submittedName>
</protein>
<evidence type="ECO:0000313" key="5">
    <source>
        <dbReference type="Proteomes" id="UP000198916"/>
    </source>
</evidence>
<keyword evidence="2" id="KW-0732">Signal</keyword>
<evidence type="ECO:0000313" key="4">
    <source>
        <dbReference type="EMBL" id="SEK54599.1"/>
    </source>
</evidence>
<evidence type="ECO:0000259" key="3">
    <source>
        <dbReference type="Pfam" id="PF20041"/>
    </source>
</evidence>
<accession>A0A1H7HWE5</accession>
<proteinExistence type="predicted"/>
<evidence type="ECO:0000256" key="1">
    <source>
        <dbReference type="SAM" id="MobiDB-lite"/>
    </source>
</evidence>
<dbReference type="PANTHER" id="PTHR32305:SF15">
    <property type="entry name" value="PROTEIN RHSA-RELATED"/>
    <property type="match status" value="1"/>
</dbReference>
<organism evidence="4 5">
    <name type="scientific">Parapedobacter koreensis</name>
    <dbReference type="NCBI Taxonomy" id="332977"/>
    <lineage>
        <taxon>Bacteria</taxon>
        <taxon>Pseudomonadati</taxon>
        <taxon>Bacteroidota</taxon>
        <taxon>Sphingobacteriia</taxon>
        <taxon>Sphingobacteriales</taxon>
        <taxon>Sphingobacteriaceae</taxon>
        <taxon>Parapedobacter</taxon>
    </lineage>
</organism>
<feature type="chain" id="PRO_5011622589" evidence="2">
    <location>
        <begin position="26"/>
        <end position="1174"/>
    </location>
</feature>
<feature type="domain" description="DUF6443" evidence="3">
    <location>
        <begin position="95"/>
        <end position="226"/>
    </location>
</feature>
<sequence length="1174" mass="129351">MANKYINHTMKLISFCIALVSSLHAGLSYGQAANPTYSSYSGQTELSGTQSVRLLPGFHAPVGSTLRVFITGTTSLGNGASANQNYVQTTRYFSPLDAPVASPTSAQAMRDITYYDGLGRPSQAVEVKASGGDGFKDLVTPIAYDGYGREEYQYLPYATETGAGGAFKANAVTQQNSYYSSTSTVPLGQTAHAYARSRTVFEPSPLNRVRDQGFPGAAYQPGTRTATAGRAVRTEYAVNNDTVYSNISRTKQVARYGVTLSASLVPTLTISNTYGAGQLHVTITKDENWTSADGRNGTVEEYTDKQGRMVLRRTFESNKLLSTYYVYDDHGNMTYVLPPSINPDRTGNTAPTTTELNNHAYQYVYDMRGRVVQKRIPARGSENYVYNPAGWVIFHQDARQQSETISGFTPGQYHTFHKYDGQGRLVIKGVERNRVLDRVSIQGLVDAQPQQWEGRSTASGHFHGYTNQVIPQNTGDMDALEVYYYDDYAGIPSLPHNQSGSYSKLVHGRLVASKVKVLGVSPAVYLWTVYYYDDKGNVVREWRQHYLNGGTSSTKFDDITREYTFSGQVKKETRKHHTTNTGTPQMTITTEYEYDHRERLVNTWKTFNTGARTLVSRNGYNEVGQLRTKGLHSINGGSTFGQTVTYSYHPRGWLRYTHSGHFKQLLRYEDTTANRQFNGNISRQAWQHGTSGTQHYTYTYDKVNRLLAGSGSNNRSEAITYDVMGNIQGLTRDGAAMAYEYSPVGTSRLNRITGVGTTYLYDSNGNTTRDGRANRTLAYNHLNLPVSISGAGSYVYDATGRKLQSTLGGITTDYIDGIEWQGGSASLIQMEEGRILPTGAYEYLIRDHLGNTRSGFRASATGTETFATDYYPFGYSHSGGATSSPKNRYLYNGKELQEVSGYYDYGARFYDPVIGRWGTVDPMAEQMRRHSPYNYAFNNPMRFIDPDGMAPRYNWDTGQYEEEDGKEVSWEYVGDFLKHNDGFESSVSADDPPGKKSGSGWKQAGKDFVDGIPVVGPALRSGDKLNNGDLVGATADFGYGLAEAFTFGYGSRLASTASNFFVKFLNRNAANGGIQLAKKTFGHTFTTHGDGMTNFLINRAKGSGMAQGQFLDNQKAAQFILDNVGKTANGAVNIPIPKGFPARIIMPDGTFKAATHIRLVPGGGGVKTAYPLVP</sequence>
<dbReference type="STRING" id="332977.SAMN05421740_10240"/>
<dbReference type="RefSeq" id="WP_177180996.1">
    <property type="nucleotide sequence ID" value="NZ_FNZR01000002.1"/>
</dbReference>
<dbReference type="Pfam" id="PF20041">
    <property type="entry name" value="DUF6443"/>
    <property type="match status" value="1"/>
</dbReference>